<accession>A0A8S1EYM3</accession>
<reference evidence="2 3" key="1">
    <citation type="submission" date="2020-04" db="EMBL/GenBank/DDBJ databases">
        <authorList>
            <person name="Laetsch R D."/>
            <person name="Stevens L."/>
            <person name="Kumar S."/>
            <person name="Blaxter L. M."/>
        </authorList>
    </citation>
    <scope>NUCLEOTIDE SEQUENCE [LARGE SCALE GENOMIC DNA]</scope>
</reference>
<dbReference type="AlphaFoldDB" id="A0A8S1EYM3"/>
<dbReference type="EMBL" id="CADEPM010000004">
    <property type="protein sequence ID" value="CAB3404629.1"/>
    <property type="molecule type" value="Genomic_DNA"/>
</dbReference>
<evidence type="ECO:0000313" key="2">
    <source>
        <dbReference type="EMBL" id="CAB3404629.1"/>
    </source>
</evidence>
<keyword evidence="3" id="KW-1185">Reference proteome</keyword>
<proteinExistence type="predicted"/>
<gene>
    <name evidence="2" type="ORF">CBOVIS_LOCUS6931</name>
</gene>
<feature type="compositionally biased region" description="Polar residues" evidence="1">
    <location>
        <begin position="62"/>
        <end position="77"/>
    </location>
</feature>
<comment type="caution">
    <text evidence="2">The sequence shown here is derived from an EMBL/GenBank/DDBJ whole genome shotgun (WGS) entry which is preliminary data.</text>
</comment>
<sequence>MFASSSLFIHQNHLAMQANLGTAFPTPIESQNGHFTSGITPTNNENRSQSRSTDGTDTTDGNQSANEGSTVSSPHQPITNLNMALQHVENNSNPFPTFNQADLLNFHNNALIPHQMFSQFGRYPNVSQSPLETRNKRI</sequence>
<name>A0A8S1EYM3_9PELO</name>
<dbReference type="OrthoDB" id="5833351at2759"/>
<protein>
    <submittedName>
        <fullName evidence="2">Uncharacterized protein</fullName>
    </submittedName>
</protein>
<feature type="region of interest" description="Disordered" evidence="1">
    <location>
        <begin position="25"/>
        <end position="77"/>
    </location>
</feature>
<evidence type="ECO:0000313" key="3">
    <source>
        <dbReference type="Proteomes" id="UP000494206"/>
    </source>
</evidence>
<dbReference type="Proteomes" id="UP000494206">
    <property type="component" value="Unassembled WGS sequence"/>
</dbReference>
<organism evidence="2 3">
    <name type="scientific">Caenorhabditis bovis</name>
    <dbReference type="NCBI Taxonomy" id="2654633"/>
    <lineage>
        <taxon>Eukaryota</taxon>
        <taxon>Metazoa</taxon>
        <taxon>Ecdysozoa</taxon>
        <taxon>Nematoda</taxon>
        <taxon>Chromadorea</taxon>
        <taxon>Rhabditida</taxon>
        <taxon>Rhabditina</taxon>
        <taxon>Rhabditomorpha</taxon>
        <taxon>Rhabditoidea</taxon>
        <taxon>Rhabditidae</taxon>
        <taxon>Peloderinae</taxon>
        <taxon>Caenorhabditis</taxon>
    </lineage>
</organism>
<evidence type="ECO:0000256" key="1">
    <source>
        <dbReference type="SAM" id="MobiDB-lite"/>
    </source>
</evidence>
<feature type="compositionally biased region" description="Polar residues" evidence="1">
    <location>
        <begin position="28"/>
        <end position="52"/>
    </location>
</feature>